<dbReference type="GO" id="GO:0009307">
    <property type="term" value="P:DNA restriction-modification system"/>
    <property type="evidence" value="ECO:0007669"/>
    <property type="project" value="UniProtKB-KW"/>
</dbReference>
<evidence type="ECO:0000256" key="2">
    <source>
        <dbReference type="ARBA" id="ARBA00022603"/>
    </source>
</evidence>
<dbReference type="Pfam" id="PF01555">
    <property type="entry name" value="N6_N4_Mtase"/>
    <property type="match status" value="1"/>
</dbReference>
<comment type="similarity">
    <text evidence="1 5">Belongs to the N(4)/N(6)-methyltransferase family.</text>
</comment>
<dbReference type="PROSITE" id="PS00092">
    <property type="entry name" value="N6_MTASE"/>
    <property type="match status" value="1"/>
</dbReference>
<dbReference type="InterPro" id="IPR015840">
    <property type="entry name" value="DNA_MeTrfase_ParB"/>
</dbReference>
<evidence type="ECO:0000313" key="8">
    <source>
        <dbReference type="Proteomes" id="UP000018855"/>
    </source>
</evidence>
<sequence length="466" mass="52301">MADNIMIHCAYTDLVDITSVVPNPRNPNHHSDKQVELLAKVIKAQGWRAPITVSNRSGFIVRGHGRLMAAQLLGLDTVPIDRQDYESEAAEYADLIADNRIAELSDIDNTLLGELLADTGDFAEFTGYSDDDIASLLNQVMADEVHEDDFDAEEAIKSIKEPMTKFGDVWMLGEHMLLCGDSTKTESLDCLLGGDVVDMVFTDPPYNVAYEGGTKEALTIQNDNMSDAEFDIFLDDVFALVNKALKPGGAFYICHSDSCGGQFRRAIRDNDLLIKQCLIWVKNTFVMGRQDYQWKHEPILYGWKPGASHKFYGGRKQSTVIDDNIPLEIEKDGDDYILHFSNETDHIVVRVPGYEIEVNNGIECDSIWRFNKPLRNGEHPTMKPIALCAQGIKNSSKPGEFVFEPFGGSGSTLIACEQTKRRCRCIELDPKYCDVIVKRYIEFIGNNKNVHVIRNGQRLEFSEVAQ</sequence>
<evidence type="ECO:0000256" key="1">
    <source>
        <dbReference type="ARBA" id="ARBA00006594"/>
    </source>
</evidence>
<dbReference type="InterPro" id="IPR036086">
    <property type="entry name" value="ParB/Sulfiredoxin_sf"/>
</dbReference>
<dbReference type="SMART" id="SM00470">
    <property type="entry name" value="ParB"/>
    <property type="match status" value="1"/>
</dbReference>
<dbReference type="AlphaFoldDB" id="W1V9U1"/>
<dbReference type="EMBL" id="AZMJ01000007">
    <property type="protein sequence ID" value="ETJ02446.1"/>
    <property type="molecule type" value="Genomic_DNA"/>
</dbReference>
<reference evidence="7 8" key="1">
    <citation type="submission" date="2013-12" db="EMBL/GenBank/DDBJ databases">
        <title>A Varibaculum cambriense genome reconstructed from a premature infant gut community with otherwise low bacterial novelty that shifts toward anaerobic metabolism during the third week of life.</title>
        <authorList>
            <person name="Brown C.T."/>
            <person name="Sharon I."/>
            <person name="Thomas B.C."/>
            <person name="Castelle C.J."/>
            <person name="Morowitz M.J."/>
            <person name="Banfield J.F."/>
        </authorList>
    </citation>
    <scope>NUCLEOTIDE SEQUENCE [LARGE SCALE GENOMIC DNA]</scope>
    <source>
        <strain evidence="8">DORA_11</strain>
    </source>
</reference>
<dbReference type="GO" id="GO:0003677">
    <property type="term" value="F:DNA binding"/>
    <property type="evidence" value="ECO:0007669"/>
    <property type="project" value="InterPro"/>
</dbReference>
<dbReference type="Gene3D" id="3.40.50.150">
    <property type="entry name" value="Vaccinia Virus protein VP39"/>
    <property type="match status" value="1"/>
</dbReference>
<evidence type="ECO:0000256" key="5">
    <source>
        <dbReference type="RuleBase" id="RU362026"/>
    </source>
</evidence>
<dbReference type="CDD" id="cd16403">
    <property type="entry name" value="ParB_N_like_MT"/>
    <property type="match status" value="1"/>
</dbReference>
<dbReference type="InterPro" id="IPR003115">
    <property type="entry name" value="ParB_N"/>
</dbReference>
<evidence type="ECO:0000313" key="7">
    <source>
        <dbReference type="EMBL" id="ETJ02446.1"/>
    </source>
</evidence>
<dbReference type="PRINTS" id="PR00508">
    <property type="entry name" value="S21N4MTFRASE"/>
</dbReference>
<comment type="caution">
    <text evidence="7">The sequence shown here is derived from an EMBL/GenBank/DDBJ whole genome shotgun (WGS) entry which is preliminary data.</text>
</comment>
<dbReference type="EC" id="2.1.1.-" evidence="5"/>
<keyword evidence="2" id="KW-0489">Methyltransferase</keyword>
<dbReference type="InterPro" id="IPR002941">
    <property type="entry name" value="DNA_methylase_N4/N6"/>
</dbReference>
<dbReference type="InterPro" id="IPR002052">
    <property type="entry name" value="DNA_methylase_N6_adenine_CS"/>
</dbReference>
<evidence type="ECO:0000259" key="6">
    <source>
        <dbReference type="SMART" id="SM00470"/>
    </source>
</evidence>
<name>W1V9U1_9FIRM</name>
<accession>W1V9U1</accession>
<protein>
    <recommendedName>
        <fullName evidence="5">Methyltransferase</fullName>
        <ecNumber evidence="5">2.1.1.-</ecNumber>
    </recommendedName>
</protein>
<dbReference type="InterPro" id="IPR001091">
    <property type="entry name" value="RM_Methyltransferase"/>
</dbReference>
<dbReference type="SUPFAM" id="SSF110849">
    <property type="entry name" value="ParB/Sulfiredoxin"/>
    <property type="match status" value="1"/>
</dbReference>
<dbReference type="GO" id="GO:0008170">
    <property type="term" value="F:N-methyltransferase activity"/>
    <property type="evidence" value="ECO:0007669"/>
    <property type="project" value="InterPro"/>
</dbReference>
<dbReference type="PIRSF" id="PIRSF036758">
    <property type="entry name" value="Aden_M_ParB"/>
    <property type="match status" value="1"/>
</dbReference>
<dbReference type="PATRIC" id="fig|1403949.3.peg.52"/>
<keyword evidence="4" id="KW-0680">Restriction system</keyword>
<dbReference type="Pfam" id="PF02195">
    <property type="entry name" value="ParB_N"/>
    <property type="match status" value="1"/>
</dbReference>
<dbReference type="SUPFAM" id="SSF53335">
    <property type="entry name" value="S-adenosyl-L-methionine-dependent methyltransferases"/>
    <property type="match status" value="1"/>
</dbReference>
<gene>
    <name evidence="7" type="ORF">Q619_VDC00007G0022</name>
</gene>
<proteinExistence type="inferred from homology"/>
<dbReference type="InterPro" id="IPR029063">
    <property type="entry name" value="SAM-dependent_MTases_sf"/>
</dbReference>
<dbReference type="Gene3D" id="3.90.1530.10">
    <property type="entry name" value="Conserved hypothetical protein from pyrococcus furiosus pfu- 392566-001, ParB domain"/>
    <property type="match status" value="1"/>
</dbReference>
<dbReference type="GO" id="GO:0032259">
    <property type="term" value="P:methylation"/>
    <property type="evidence" value="ECO:0007669"/>
    <property type="project" value="UniProtKB-KW"/>
</dbReference>
<feature type="domain" description="ParB-like N-terminal" evidence="6">
    <location>
        <begin position="13"/>
        <end position="99"/>
    </location>
</feature>
<keyword evidence="3" id="KW-0808">Transferase</keyword>
<dbReference type="Proteomes" id="UP000018855">
    <property type="component" value="Unassembled WGS sequence"/>
</dbReference>
<evidence type="ECO:0000256" key="3">
    <source>
        <dbReference type="ARBA" id="ARBA00022679"/>
    </source>
</evidence>
<evidence type="ECO:0000256" key="4">
    <source>
        <dbReference type="ARBA" id="ARBA00022747"/>
    </source>
</evidence>
<organism evidence="7 8">
    <name type="scientific">Veillonella dispar DORA_11</name>
    <dbReference type="NCBI Taxonomy" id="1403949"/>
    <lineage>
        <taxon>Bacteria</taxon>
        <taxon>Bacillati</taxon>
        <taxon>Bacillota</taxon>
        <taxon>Negativicutes</taxon>
        <taxon>Veillonellales</taxon>
        <taxon>Veillonellaceae</taxon>
        <taxon>Veillonella</taxon>
    </lineage>
</organism>